<evidence type="ECO:0000313" key="4">
    <source>
        <dbReference type="Proteomes" id="UP000321168"/>
    </source>
</evidence>
<dbReference type="PANTHER" id="PTHR44520">
    <property type="entry name" value="RESPONSE REGULATOR RCP1-RELATED"/>
    <property type="match status" value="1"/>
</dbReference>
<dbReference type="RefSeq" id="WP_147013919.1">
    <property type="nucleotide sequence ID" value="NZ_VORB01000003.1"/>
</dbReference>
<feature type="domain" description="Response regulatory" evidence="2">
    <location>
        <begin position="5"/>
        <end position="135"/>
    </location>
</feature>
<dbReference type="InterPro" id="IPR011006">
    <property type="entry name" value="CheY-like_superfamily"/>
</dbReference>
<keyword evidence="4" id="KW-1185">Reference proteome</keyword>
<dbReference type="EMBL" id="VORB01000003">
    <property type="protein sequence ID" value="TXC81827.1"/>
    <property type="molecule type" value="Genomic_DNA"/>
</dbReference>
<proteinExistence type="predicted"/>
<dbReference type="PANTHER" id="PTHR44520:SF2">
    <property type="entry name" value="RESPONSE REGULATOR RCP1"/>
    <property type="match status" value="1"/>
</dbReference>
<evidence type="ECO:0000259" key="2">
    <source>
        <dbReference type="PROSITE" id="PS50110"/>
    </source>
</evidence>
<dbReference type="AlphaFoldDB" id="A0A5C6V9J3"/>
<dbReference type="SMART" id="SM00448">
    <property type="entry name" value="REC"/>
    <property type="match status" value="1"/>
</dbReference>
<gene>
    <name evidence="3" type="ORF">FRX97_04725</name>
</gene>
<evidence type="ECO:0000256" key="1">
    <source>
        <dbReference type="PROSITE-ProRule" id="PRU00169"/>
    </source>
</evidence>
<dbReference type="InterPro" id="IPR001789">
    <property type="entry name" value="Sig_transdc_resp-reg_receiver"/>
</dbReference>
<feature type="modified residue" description="4-aspartylphosphate" evidence="1">
    <location>
        <position position="65"/>
    </location>
</feature>
<dbReference type="GO" id="GO:0000160">
    <property type="term" value="P:phosphorelay signal transduction system"/>
    <property type="evidence" value="ECO:0007669"/>
    <property type="project" value="InterPro"/>
</dbReference>
<organism evidence="3 4">
    <name type="scientific">Luteibaculum oceani</name>
    <dbReference type="NCBI Taxonomy" id="1294296"/>
    <lineage>
        <taxon>Bacteria</taxon>
        <taxon>Pseudomonadati</taxon>
        <taxon>Bacteroidota</taxon>
        <taxon>Flavobacteriia</taxon>
        <taxon>Flavobacteriales</taxon>
        <taxon>Luteibaculaceae</taxon>
        <taxon>Luteibaculum</taxon>
    </lineage>
</organism>
<reference evidence="3 4" key="1">
    <citation type="submission" date="2019-08" db="EMBL/GenBank/DDBJ databases">
        <title>Genome of Luteibaculum oceani JCM 18817.</title>
        <authorList>
            <person name="Bowman J.P."/>
        </authorList>
    </citation>
    <scope>NUCLEOTIDE SEQUENCE [LARGE SCALE GENOMIC DNA]</scope>
    <source>
        <strain evidence="3 4">JCM 18817</strain>
    </source>
</reference>
<dbReference type="PROSITE" id="PS50110">
    <property type="entry name" value="RESPONSE_REGULATORY"/>
    <property type="match status" value="1"/>
</dbReference>
<dbReference type="InterPro" id="IPR052893">
    <property type="entry name" value="TCS_response_regulator"/>
</dbReference>
<dbReference type="Gene3D" id="3.40.50.2300">
    <property type="match status" value="1"/>
</dbReference>
<protein>
    <submittedName>
        <fullName evidence="3">Response regulator</fullName>
    </submittedName>
</protein>
<dbReference type="OrthoDB" id="673128at2"/>
<evidence type="ECO:0000313" key="3">
    <source>
        <dbReference type="EMBL" id="TXC81827.1"/>
    </source>
</evidence>
<dbReference type="Pfam" id="PF00072">
    <property type="entry name" value="Response_reg"/>
    <property type="match status" value="1"/>
</dbReference>
<keyword evidence="1" id="KW-0597">Phosphoprotein</keyword>
<dbReference type="SUPFAM" id="SSF52172">
    <property type="entry name" value="CheY-like"/>
    <property type="match status" value="1"/>
</dbReference>
<dbReference type="Proteomes" id="UP000321168">
    <property type="component" value="Unassembled WGS sequence"/>
</dbReference>
<comment type="caution">
    <text evidence="3">The sequence shown here is derived from an EMBL/GenBank/DDBJ whole genome shotgun (WGS) entry which is preliminary data.</text>
</comment>
<sequence length="137" mass="15895">MPYTGFAIIDDDQLFRHILKAQLNKILEQEKSVLSFENGKEAIQYLQDNLPQLGDVVIPKVVFLDINMPIMNGWEFLDEFKKMKDLITEQITIYMITSSVDRRDEKRAGEYSEVNKFVVKPVTSNQLIELLEADNLI</sequence>
<accession>A0A5C6V9J3</accession>
<name>A0A5C6V9J3_9FLAO</name>